<sequence>MQMQNGMSEKDVVNMILADEKRTAGEYATATLEANCQTVHSTFNQLLQNTLKTQRQVFEVMQQQGWYSAPSTAMSQDVQKQVQQAQQTKQQTDQFVGQHGMQTSAQQSANGSVNAAVMQEMMQNSSQAQARNSQRPM</sequence>
<evidence type="ECO:0000256" key="1">
    <source>
        <dbReference type="SAM" id="MobiDB-lite"/>
    </source>
</evidence>
<evidence type="ECO:0000313" key="3">
    <source>
        <dbReference type="Proteomes" id="UP000050482"/>
    </source>
</evidence>
<feature type="region of interest" description="Disordered" evidence="1">
    <location>
        <begin position="85"/>
        <end position="111"/>
    </location>
</feature>
<dbReference type="PATRIC" id="fig|471514.4.peg.2431"/>
<keyword evidence="3" id="KW-1185">Reference proteome</keyword>
<dbReference type="Pfam" id="PF07875">
    <property type="entry name" value="Coat_F"/>
    <property type="match status" value="1"/>
</dbReference>
<dbReference type="InterPro" id="IPR012851">
    <property type="entry name" value="Spore_coat_CotF-like"/>
</dbReference>
<reference evidence="2 3" key="1">
    <citation type="submission" date="2015-09" db="EMBL/GenBank/DDBJ databases">
        <title>Draft genome sequence of Alicyclobacillus ferrooxydans DSM 22381.</title>
        <authorList>
            <person name="Hemp J."/>
        </authorList>
    </citation>
    <scope>NUCLEOTIDE SEQUENCE [LARGE SCALE GENOMIC DNA]</scope>
    <source>
        <strain evidence="2 3">TC-34</strain>
    </source>
</reference>
<comment type="caution">
    <text evidence="2">The sequence shown here is derived from an EMBL/GenBank/DDBJ whole genome shotgun (WGS) entry which is preliminary data.</text>
</comment>
<organism evidence="2 3">
    <name type="scientific">Alicyclobacillus ferrooxydans</name>
    <dbReference type="NCBI Taxonomy" id="471514"/>
    <lineage>
        <taxon>Bacteria</taxon>
        <taxon>Bacillati</taxon>
        <taxon>Bacillota</taxon>
        <taxon>Bacilli</taxon>
        <taxon>Bacillales</taxon>
        <taxon>Alicyclobacillaceae</taxon>
        <taxon>Alicyclobacillus</taxon>
    </lineage>
</organism>
<feature type="compositionally biased region" description="Low complexity" evidence="1">
    <location>
        <begin position="85"/>
        <end position="94"/>
    </location>
</feature>
<dbReference type="AlphaFoldDB" id="A0A0P9D1K1"/>
<protein>
    <recommendedName>
        <fullName evidence="4">Coat protein F</fullName>
    </recommendedName>
</protein>
<evidence type="ECO:0000313" key="2">
    <source>
        <dbReference type="EMBL" id="KPV43385.1"/>
    </source>
</evidence>
<dbReference type="EMBL" id="LJCO01000052">
    <property type="protein sequence ID" value="KPV43385.1"/>
    <property type="molecule type" value="Genomic_DNA"/>
</dbReference>
<gene>
    <name evidence="2" type="ORF">AN477_13040</name>
</gene>
<feature type="compositionally biased region" description="Polar residues" evidence="1">
    <location>
        <begin position="100"/>
        <end position="111"/>
    </location>
</feature>
<dbReference type="Proteomes" id="UP000050482">
    <property type="component" value="Unassembled WGS sequence"/>
</dbReference>
<proteinExistence type="predicted"/>
<evidence type="ECO:0008006" key="4">
    <source>
        <dbReference type="Google" id="ProtNLM"/>
    </source>
</evidence>
<accession>A0A0P9D1K1</accession>
<name>A0A0P9D1K1_9BACL</name>